<evidence type="ECO:0000256" key="8">
    <source>
        <dbReference type="SAM" id="Phobius"/>
    </source>
</evidence>
<organism evidence="9 10">
    <name type="scientific">Oceanibaculum pacificum</name>
    <dbReference type="NCBI Taxonomy" id="580166"/>
    <lineage>
        <taxon>Bacteria</taxon>
        <taxon>Pseudomonadati</taxon>
        <taxon>Pseudomonadota</taxon>
        <taxon>Alphaproteobacteria</taxon>
        <taxon>Rhodospirillales</taxon>
        <taxon>Oceanibaculaceae</taxon>
        <taxon>Oceanibaculum</taxon>
    </lineage>
</organism>
<evidence type="ECO:0000256" key="4">
    <source>
        <dbReference type="ARBA" id="ARBA00022475"/>
    </source>
</evidence>
<evidence type="ECO:0000256" key="1">
    <source>
        <dbReference type="ARBA" id="ARBA00004651"/>
    </source>
</evidence>
<accession>A0A154VUJ7</accession>
<evidence type="ECO:0000256" key="6">
    <source>
        <dbReference type="ARBA" id="ARBA00022989"/>
    </source>
</evidence>
<keyword evidence="4" id="KW-1003">Cell membrane</keyword>
<feature type="transmembrane region" description="Helical" evidence="8">
    <location>
        <begin position="84"/>
        <end position="104"/>
    </location>
</feature>
<feature type="transmembrane region" description="Helical" evidence="8">
    <location>
        <begin position="110"/>
        <end position="130"/>
    </location>
</feature>
<dbReference type="EMBL" id="LPXN01000133">
    <property type="protein sequence ID" value="KZD04920.1"/>
    <property type="molecule type" value="Genomic_DNA"/>
</dbReference>
<feature type="transmembrane region" description="Helical" evidence="8">
    <location>
        <begin position="300"/>
        <end position="318"/>
    </location>
</feature>
<dbReference type="InterPro" id="IPR000522">
    <property type="entry name" value="ABC_transptr_permease_BtuC"/>
</dbReference>
<dbReference type="AlphaFoldDB" id="A0A154VUJ7"/>
<evidence type="ECO:0000256" key="7">
    <source>
        <dbReference type="ARBA" id="ARBA00023136"/>
    </source>
</evidence>
<feature type="transmembrane region" description="Helical" evidence="8">
    <location>
        <begin position="228"/>
        <end position="261"/>
    </location>
</feature>
<dbReference type="SUPFAM" id="SSF81345">
    <property type="entry name" value="ABC transporter involved in vitamin B12 uptake, BtuC"/>
    <property type="match status" value="1"/>
</dbReference>
<dbReference type="CDD" id="cd06550">
    <property type="entry name" value="TM_ABC_iron-siderophores_like"/>
    <property type="match status" value="1"/>
</dbReference>
<dbReference type="InterPro" id="IPR037294">
    <property type="entry name" value="ABC_BtuC-like"/>
</dbReference>
<evidence type="ECO:0000313" key="9">
    <source>
        <dbReference type="EMBL" id="KZD04920.1"/>
    </source>
</evidence>
<keyword evidence="10" id="KW-1185">Reference proteome</keyword>
<keyword evidence="5 8" id="KW-0812">Transmembrane</keyword>
<name>A0A154VUJ7_9PROT</name>
<keyword evidence="7 8" id="KW-0472">Membrane</keyword>
<dbReference type="PANTHER" id="PTHR30472">
    <property type="entry name" value="FERRIC ENTEROBACTIN TRANSPORT SYSTEM PERMEASE PROTEIN"/>
    <property type="match status" value="1"/>
</dbReference>
<comment type="similarity">
    <text evidence="2">Belongs to the binding-protein-dependent transport system permease family. FecCD subfamily.</text>
</comment>
<evidence type="ECO:0000256" key="2">
    <source>
        <dbReference type="ARBA" id="ARBA00007935"/>
    </source>
</evidence>
<dbReference type="Gene3D" id="1.10.3470.10">
    <property type="entry name" value="ABC transporter involved in vitamin B12 uptake, BtuC"/>
    <property type="match status" value="1"/>
</dbReference>
<dbReference type="STRING" id="580166.AUP43_11910"/>
<keyword evidence="6 8" id="KW-1133">Transmembrane helix</keyword>
<evidence type="ECO:0000256" key="3">
    <source>
        <dbReference type="ARBA" id="ARBA00022448"/>
    </source>
</evidence>
<comment type="subcellular location">
    <subcellularLocation>
        <location evidence="1">Cell membrane</location>
        <topology evidence="1">Multi-pass membrane protein</topology>
    </subcellularLocation>
</comment>
<comment type="caution">
    <text evidence="9">The sequence shown here is derived from an EMBL/GenBank/DDBJ whole genome shotgun (WGS) entry which is preliminary data.</text>
</comment>
<sequence length="326" mass="32628">MRRLCLGLGALVALLFCLSLAIGPAPLALFGDLTGTGEQAALARAILLEIRLPRAALGLLIGAALGLSGAALQGLLRNPLAEPGLIGISATAALGAVAVFYFGLAGAFALALPLGGLAGAAAAVTLLYGLAGREASALTLILAGVAVTSLAGALTALALNLAPSDYAALEIVFWLLGALTDRSMTHLWLAGPFILAGCGLLLATARPLEALALGEDTARSLGVSLPRLRALAIGGTALAVGASVSVSGAIGFVGLIVPHLLRPLIGHRPAHLLPASALGGAALVQAADIAVRLIPTAQELKLGVLTALIGAPFFLHLLRQTRRAMR</sequence>
<feature type="transmembrane region" description="Helical" evidence="8">
    <location>
        <begin position="137"/>
        <end position="158"/>
    </location>
</feature>
<feature type="transmembrane region" description="Helical" evidence="8">
    <location>
        <begin position="54"/>
        <end position="72"/>
    </location>
</feature>
<dbReference type="GO" id="GO:0022857">
    <property type="term" value="F:transmembrane transporter activity"/>
    <property type="evidence" value="ECO:0007669"/>
    <property type="project" value="InterPro"/>
</dbReference>
<dbReference type="GO" id="GO:0033214">
    <property type="term" value="P:siderophore-iron import into cell"/>
    <property type="evidence" value="ECO:0007669"/>
    <property type="project" value="TreeGrafter"/>
</dbReference>
<feature type="transmembrane region" description="Helical" evidence="8">
    <location>
        <begin position="187"/>
        <end position="208"/>
    </location>
</feature>
<evidence type="ECO:0000313" key="10">
    <source>
        <dbReference type="Proteomes" id="UP000076400"/>
    </source>
</evidence>
<dbReference type="PANTHER" id="PTHR30472:SF25">
    <property type="entry name" value="ABC TRANSPORTER PERMEASE PROTEIN MJ0876-RELATED"/>
    <property type="match status" value="1"/>
</dbReference>
<proteinExistence type="inferred from homology"/>
<protein>
    <submittedName>
        <fullName evidence="9">ABC transporter permease</fullName>
    </submittedName>
</protein>
<evidence type="ECO:0000256" key="5">
    <source>
        <dbReference type="ARBA" id="ARBA00022692"/>
    </source>
</evidence>
<dbReference type="Proteomes" id="UP000076400">
    <property type="component" value="Unassembled WGS sequence"/>
</dbReference>
<dbReference type="Pfam" id="PF01032">
    <property type="entry name" value="FecCD"/>
    <property type="match status" value="1"/>
</dbReference>
<gene>
    <name evidence="9" type="ORF">AUP43_11910</name>
</gene>
<reference evidence="9 10" key="1">
    <citation type="submission" date="2015-12" db="EMBL/GenBank/DDBJ databases">
        <title>Genome sequence of Oceanibaculum pacificum MCCC 1A02656.</title>
        <authorList>
            <person name="Lu L."/>
            <person name="Lai Q."/>
            <person name="Shao Z."/>
            <person name="Qian P."/>
        </authorList>
    </citation>
    <scope>NUCLEOTIDE SEQUENCE [LARGE SCALE GENOMIC DNA]</scope>
    <source>
        <strain evidence="9 10">MCCC 1A02656</strain>
    </source>
</reference>
<keyword evidence="3" id="KW-0813">Transport</keyword>
<dbReference type="GO" id="GO:0005886">
    <property type="term" value="C:plasma membrane"/>
    <property type="evidence" value="ECO:0007669"/>
    <property type="project" value="UniProtKB-SubCell"/>
</dbReference>